<dbReference type="RefSeq" id="WP_156817412.1">
    <property type="nucleotide sequence ID" value="NZ_BMXD01000001.1"/>
</dbReference>
<sequence length="48" mass="5603">MIKEATTGALHNTSLVKLQIHPQYYLWAYNSARPLRALKGKNPDWFYP</sequence>
<name>A0ABV7M445_9GAMM</name>
<comment type="caution">
    <text evidence="1">The sequence shown here is derived from an EMBL/GenBank/DDBJ whole genome shotgun (WGS) entry which is preliminary data.</text>
</comment>
<evidence type="ECO:0000313" key="1">
    <source>
        <dbReference type="EMBL" id="MFC3293686.1"/>
    </source>
</evidence>
<dbReference type="Proteomes" id="UP001595640">
    <property type="component" value="Unassembled WGS sequence"/>
</dbReference>
<protein>
    <submittedName>
        <fullName evidence="1">Uncharacterized protein</fullName>
    </submittedName>
</protein>
<gene>
    <name evidence="1" type="ORF">ACFOEI_16680</name>
</gene>
<reference evidence="2" key="1">
    <citation type="journal article" date="2019" name="Int. J. Syst. Evol. Microbiol.">
        <title>The Global Catalogue of Microorganisms (GCM) 10K type strain sequencing project: providing services to taxonomists for standard genome sequencing and annotation.</title>
        <authorList>
            <consortium name="The Broad Institute Genomics Platform"/>
            <consortium name="The Broad Institute Genome Sequencing Center for Infectious Disease"/>
            <person name="Wu L."/>
            <person name="Ma J."/>
        </authorList>
    </citation>
    <scope>NUCLEOTIDE SEQUENCE [LARGE SCALE GENOMIC DNA]</scope>
    <source>
        <strain evidence="2">KCTC 12847</strain>
    </source>
</reference>
<dbReference type="EMBL" id="JBHRUH010000031">
    <property type="protein sequence ID" value="MFC3293686.1"/>
    <property type="molecule type" value="Genomic_DNA"/>
</dbReference>
<accession>A0ABV7M445</accession>
<evidence type="ECO:0000313" key="2">
    <source>
        <dbReference type="Proteomes" id="UP001595640"/>
    </source>
</evidence>
<keyword evidence="2" id="KW-1185">Reference proteome</keyword>
<proteinExistence type="predicted"/>
<organism evidence="1 2">
    <name type="scientific">Modicisalibacter luteus</name>
    <dbReference type="NCBI Taxonomy" id="453962"/>
    <lineage>
        <taxon>Bacteria</taxon>
        <taxon>Pseudomonadati</taxon>
        <taxon>Pseudomonadota</taxon>
        <taxon>Gammaproteobacteria</taxon>
        <taxon>Oceanospirillales</taxon>
        <taxon>Halomonadaceae</taxon>
        <taxon>Modicisalibacter</taxon>
    </lineage>
</organism>